<protein>
    <submittedName>
        <fullName evidence="3">Ubiquinone/menaquinone biosynthesis C-methylase UbiE</fullName>
    </submittedName>
</protein>
<proteinExistence type="predicted"/>
<dbReference type="InterPro" id="IPR041698">
    <property type="entry name" value="Methyltransf_25"/>
</dbReference>
<name>A0A4Q7Y532_9ACTN</name>
<dbReference type="OrthoDB" id="9805171at2"/>
<gene>
    <name evidence="3" type="ORF">BKA19_0605</name>
</gene>
<dbReference type="Proteomes" id="UP000292507">
    <property type="component" value="Unassembled WGS sequence"/>
</dbReference>
<dbReference type="Pfam" id="PF13649">
    <property type="entry name" value="Methyltransf_25"/>
    <property type="match status" value="1"/>
</dbReference>
<dbReference type="GO" id="GO:0032259">
    <property type="term" value="P:methylation"/>
    <property type="evidence" value="ECO:0007669"/>
    <property type="project" value="UniProtKB-KW"/>
</dbReference>
<comment type="caution">
    <text evidence="3">The sequence shown here is derived from an EMBL/GenBank/DDBJ whole genome shotgun (WGS) entry which is preliminary data.</text>
</comment>
<keyword evidence="3" id="KW-0830">Ubiquinone</keyword>
<dbReference type="SUPFAM" id="SSF53335">
    <property type="entry name" value="S-adenosyl-L-methionine-dependent methyltransferases"/>
    <property type="match status" value="1"/>
</dbReference>
<evidence type="ECO:0000313" key="3">
    <source>
        <dbReference type="EMBL" id="RZU30969.1"/>
    </source>
</evidence>
<accession>A0A4Q7Y532</accession>
<dbReference type="RefSeq" id="WP_104528574.1">
    <property type="nucleotide sequence ID" value="NZ_POQT01000015.1"/>
</dbReference>
<keyword evidence="3" id="KW-0808">Transferase</keyword>
<organism evidence="3 4">
    <name type="scientific">Blastococcus saxobsidens</name>
    <dbReference type="NCBI Taxonomy" id="138336"/>
    <lineage>
        <taxon>Bacteria</taxon>
        <taxon>Bacillati</taxon>
        <taxon>Actinomycetota</taxon>
        <taxon>Actinomycetes</taxon>
        <taxon>Geodermatophilales</taxon>
        <taxon>Geodermatophilaceae</taxon>
        <taxon>Blastococcus</taxon>
    </lineage>
</organism>
<feature type="region of interest" description="Disordered" evidence="1">
    <location>
        <begin position="181"/>
        <end position="206"/>
    </location>
</feature>
<dbReference type="CDD" id="cd02440">
    <property type="entry name" value="AdoMet_MTases"/>
    <property type="match status" value="1"/>
</dbReference>
<evidence type="ECO:0000256" key="1">
    <source>
        <dbReference type="SAM" id="MobiDB-lite"/>
    </source>
</evidence>
<dbReference type="EMBL" id="SHKV01000001">
    <property type="protein sequence ID" value="RZU30969.1"/>
    <property type="molecule type" value="Genomic_DNA"/>
</dbReference>
<evidence type="ECO:0000313" key="4">
    <source>
        <dbReference type="Proteomes" id="UP000292507"/>
    </source>
</evidence>
<feature type="domain" description="Methyltransferase" evidence="2">
    <location>
        <begin position="54"/>
        <end position="152"/>
    </location>
</feature>
<keyword evidence="3" id="KW-0489">Methyltransferase</keyword>
<dbReference type="PANTHER" id="PTHR43591:SF24">
    <property type="entry name" value="2-METHOXY-6-POLYPRENYL-1,4-BENZOQUINOL METHYLASE, MITOCHONDRIAL"/>
    <property type="match status" value="1"/>
</dbReference>
<sequence length="243" mass="27525">MPEDVDSNEAIWKSDRAVSQWVSTAEERERRRDQQRRLVAELLPFGEDETFTFVDLGAGTGAAARAVLDRYPGATAILAEYSPQMIAEGERALGAYRGRYTYVEFDLNGDRWPADISGELDAVISSMCLHHLPDERRESLFAEILARLTPGGWFLNFDPVTSDDPGVRTAWQRAGHRLDPATAVEPAHRSPEEQRRHENHVRHMSPLPRQLDALRRAGFEAIDVYWKQLDEVIYGGRRPTRAG</sequence>
<feature type="compositionally biased region" description="Basic and acidic residues" evidence="1">
    <location>
        <begin position="186"/>
        <end position="196"/>
    </location>
</feature>
<dbReference type="InterPro" id="IPR029063">
    <property type="entry name" value="SAM-dependent_MTases_sf"/>
</dbReference>
<dbReference type="GO" id="GO:0008168">
    <property type="term" value="F:methyltransferase activity"/>
    <property type="evidence" value="ECO:0007669"/>
    <property type="project" value="UniProtKB-KW"/>
</dbReference>
<dbReference type="AlphaFoldDB" id="A0A4Q7Y532"/>
<dbReference type="PANTHER" id="PTHR43591">
    <property type="entry name" value="METHYLTRANSFERASE"/>
    <property type="match status" value="1"/>
</dbReference>
<dbReference type="Gene3D" id="3.40.50.150">
    <property type="entry name" value="Vaccinia Virus protein VP39"/>
    <property type="match status" value="1"/>
</dbReference>
<evidence type="ECO:0000259" key="2">
    <source>
        <dbReference type="Pfam" id="PF13649"/>
    </source>
</evidence>
<reference evidence="3 4" key="1">
    <citation type="submission" date="2019-02" db="EMBL/GenBank/DDBJ databases">
        <title>Sequencing the genomes of 1000 actinobacteria strains.</title>
        <authorList>
            <person name="Klenk H.-P."/>
        </authorList>
    </citation>
    <scope>NUCLEOTIDE SEQUENCE [LARGE SCALE GENOMIC DNA]</scope>
    <source>
        <strain evidence="3 4">DSM 44509</strain>
    </source>
</reference>
<keyword evidence="4" id="KW-1185">Reference proteome</keyword>